<protein>
    <submittedName>
        <fullName evidence="1">Uncharacterized protein</fullName>
    </submittedName>
</protein>
<reference evidence="1 2" key="1">
    <citation type="journal article" date="2018" name="Evol. Lett.">
        <title>Horizontal gene cluster transfer increased hallucinogenic mushroom diversity.</title>
        <authorList>
            <person name="Reynolds H.T."/>
            <person name="Vijayakumar V."/>
            <person name="Gluck-Thaler E."/>
            <person name="Korotkin H.B."/>
            <person name="Matheny P.B."/>
            <person name="Slot J.C."/>
        </authorList>
    </citation>
    <scope>NUCLEOTIDE SEQUENCE [LARGE SCALE GENOMIC DNA]</scope>
    <source>
        <strain evidence="1 2">SRW20</strain>
    </source>
</reference>
<evidence type="ECO:0000313" key="2">
    <source>
        <dbReference type="Proteomes" id="UP000284706"/>
    </source>
</evidence>
<accession>A0A409W4N7</accession>
<gene>
    <name evidence="1" type="ORF">CVT26_010207</name>
</gene>
<name>A0A409W4N7_9AGAR</name>
<dbReference type="InParanoid" id="A0A409W4N7"/>
<dbReference type="AlphaFoldDB" id="A0A409W4N7"/>
<dbReference type="EMBL" id="NHYE01005404">
    <property type="protein sequence ID" value="PPQ73457.1"/>
    <property type="molecule type" value="Genomic_DNA"/>
</dbReference>
<proteinExistence type="predicted"/>
<keyword evidence="2" id="KW-1185">Reference proteome</keyword>
<comment type="caution">
    <text evidence="1">The sequence shown here is derived from an EMBL/GenBank/DDBJ whole genome shotgun (WGS) entry which is preliminary data.</text>
</comment>
<sequence length="68" mass="7411">MPEGGIEDAYIVPLSLHLRRLEDLRRGGESDGPHAALAIEERTLETSILVRCAMGDGDGPYPPRHSTD</sequence>
<evidence type="ECO:0000313" key="1">
    <source>
        <dbReference type="EMBL" id="PPQ73457.1"/>
    </source>
</evidence>
<dbReference type="Proteomes" id="UP000284706">
    <property type="component" value="Unassembled WGS sequence"/>
</dbReference>
<organism evidence="1 2">
    <name type="scientific">Gymnopilus dilepis</name>
    <dbReference type="NCBI Taxonomy" id="231916"/>
    <lineage>
        <taxon>Eukaryota</taxon>
        <taxon>Fungi</taxon>
        <taxon>Dikarya</taxon>
        <taxon>Basidiomycota</taxon>
        <taxon>Agaricomycotina</taxon>
        <taxon>Agaricomycetes</taxon>
        <taxon>Agaricomycetidae</taxon>
        <taxon>Agaricales</taxon>
        <taxon>Agaricineae</taxon>
        <taxon>Hymenogastraceae</taxon>
        <taxon>Gymnopilus</taxon>
    </lineage>
</organism>